<feature type="compositionally biased region" description="Polar residues" evidence="1">
    <location>
        <begin position="235"/>
        <end position="249"/>
    </location>
</feature>
<feature type="region of interest" description="Disordered" evidence="1">
    <location>
        <begin position="189"/>
        <end position="293"/>
    </location>
</feature>
<protein>
    <submittedName>
        <fullName evidence="2">Uncharacterized protein</fullName>
    </submittedName>
</protein>
<keyword evidence="3" id="KW-1185">Reference proteome</keyword>
<proteinExistence type="predicted"/>
<evidence type="ECO:0000313" key="3">
    <source>
        <dbReference type="Proteomes" id="UP000747542"/>
    </source>
</evidence>
<dbReference type="Proteomes" id="UP000747542">
    <property type="component" value="Unassembled WGS sequence"/>
</dbReference>
<accession>A0A8J5MNM6</accession>
<sequence length="636" mass="73495">MRDYIKGQAEDTTAAPQKKVTFYGPVMSTKGEKLRHVGTKMTPRKRTLLSSALKSTSKDKVIQSVQHTQLQSVNDKLSKPHSKTTVTGIPTKTRLNCNHLRPKCQCSTIANKKKVSKVRHKSAVTNNQRRILVSTRSLPRGELNGCKNYKEKDDSLSILDGNWKPGLDVYSKDHVEGLSDNNENIYLDVNKDKVENNEGNSKKKVQFAEETSKHIGSWKSNKHQNHSHLNVPRENINSESLKGSSQPNLSSDDHYSSYHNSSYTLDPHNTPNSPGYDPKSGNALDDDRSMTDQQLRKSREYCRLCELSKDDSPRTFTSNTMNYNLDEHDEEYPSDHEQYSSKYEFEEPCHLCMRYGRWHSYSGKQECCELCEKHNNDAHILLDLNEAKERSLFHKTRRPLHRKLSSPVLSSEIEEPLFTKRIPYEPRTQLVKNLKQKLEEEYRNDEYMQQRNNFRRRWRSWDAEEMEEFHRSRLHNYSKAQDHSSCHKCIHCYLQNERLFLEPTITDRKGQSVCRECGAPQHTDPDKNPYLYHITLGGVKDSNNGMGPIEKQEKVWKNKPNSTEPGKKIYNQTSEDLPGDTSKHIFAKLNKNINNILPGGSGYSLRPWAADKLRYCGDPHSKRHPSRSMALLDHII</sequence>
<reference evidence="2" key="1">
    <citation type="journal article" date="2021" name="Sci. Adv.">
        <title>The American lobster genome reveals insights on longevity, neural, and immune adaptations.</title>
        <authorList>
            <person name="Polinski J.M."/>
            <person name="Zimin A.V."/>
            <person name="Clark K.F."/>
            <person name="Kohn A.B."/>
            <person name="Sadowski N."/>
            <person name="Timp W."/>
            <person name="Ptitsyn A."/>
            <person name="Khanna P."/>
            <person name="Romanova D.Y."/>
            <person name="Williams P."/>
            <person name="Greenwood S.J."/>
            <person name="Moroz L.L."/>
            <person name="Walt D.R."/>
            <person name="Bodnar A.G."/>
        </authorList>
    </citation>
    <scope>NUCLEOTIDE SEQUENCE</scope>
    <source>
        <strain evidence="2">GMGI-L3</strain>
    </source>
</reference>
<evidence type="ECO:0000256" key="1">
    <source>
        <dbReference type="SAM" id="MobiDB-lite"/>
    </source>
</evidence>
<gene>
    <name evidence="2" type="ORF">Hamer_G019790</name>
</gene>
<dbReference type="AlphaFoldDB" id="A0A8J5MNM6"/>
<comment type="caution">
    <text evidence="2">The sequence shown here is derived from an EMBL/GenBank/DDBJ whole genome shotgun (WGS) entry which is preliminary data.</text>
</comment>
<dbReference type="OrthoDB" id="6343738at2759"/>
<dbReference type="EMBL" id="JAHLQT010036095">
    <property type="protein sequence ID" value="KAG7157925.1"/>
    <property type="molecule type" value="Genomic_DNA"/>
</dbReference>
<name>A0A8J5MNM6_HOMAM</name>
<organism evidence="2 3">
    <name type="scientific">Homarus americanus</name>
    <name type="common">American lobster</name>
    <dbReference type="NCBI Taxonomy" id="6706"/>
    <lineage>
        <taxon>Eukaryota</taxon>
        <taxon>Metazoa</taxon>
        <taxon>Ecdysozoa</taxon>
        <taxon>Arthropoda</taxon>
        <taxon>Crustacea</taxon>
        <taxon>Multicrustacea</taxon>
        <taxon>Malacostraca</taxon>
        <taxon>Eumalacostraca</taxon>
        <taxon>Eucarida</taxon>
        <taxon>Decapoda</taxon>
        <taxon>Pleocyemata</taxon>
        <taxon>Astacidea</taxon>
        <taxon>Nephropoidea</taxon>
        <taxon>Nephropidae</taxon>
        <taxon>Homarus</taxon>
    </lineage>
</organism>
<evidence type="ECO:0000313" key="2">
    <source>
        <dbReference type="EMBL" id="KAG7157925.1"/>
    </source>
</evidence>